<protein>
    <submittedName>
        <fullName evidence="3">CheY-like chemotaxis protein</fullName>
    </submittedName>
</protein>
<dbReference type="Gene3D" id="3.40.50.2300">
    <property type="match status" value="1"/>
</dbReference>
<dbReference type="Pfam" id="PF00072">
    <property type="entry name" value="Response_reg"/>
    <property type="match status" value="1"/>
</dbReference>
<dbReference type="SUPFAM" id="SSF52172">
    <property type="entry name" value="CheY-like"/>
    <property type="match status" value="1"/>
</dbReference>
<dbReference type="InterPro" id="IPR001789">
    <property type="entry name" value="Sig_transdc_resp-reg_receiver"/>
</dbReference>
<dbReference type="EMBL" id="JAVDUP010000009">
    <property type="protein sequence ID" value="MDR6903735.1"/>
    <property type="molecule type" value="Genomic_DNA"/>
</dbReference>
<keyword evidence="4" id="KW-1185">Reference proteome</keyword>
<evidence type="ECO:0000313" key="3">
    <source>
        <dbReference type="EMBL" id="MDR6903735.1"/>
    </source>
</evidence>
<evidence type="ECO:0000256" key="1">
    <source>
        <dbReference type="PROSITE-ProRule" id="PRU00169"/>
    </source>
</evidence>
<organism evidence="3 4">
    <name type="scientific">Rhizobium miluonense</name>
    <dbReference type="NCBI Taxonomy" id="411945"/>
    <lineage>
        <taxon>Bacteria</taxon>
        <taxon>Pseudomonadati</taxon>
        <taxon>Pseudomonadota</taxon>
        <taxon>Alphaproteobacteria</taxon>
        <taxon>Hyphomicrobiales</taxon>
        <taxon>Rhizobiaceae</taxon>
        <taxon>Rhizobium/Agrobacterium group</taxon>
        <taxon>Rhizobium</taxon>
    </lineage>
</organism>
<dbReference type="SMART" id="SM00448">
    <property type="entry name" value="REC"/>
    <property type="match status" value="1"/>
</dbReference>
<dbReference type="InterPro" id="IPR011006">
    <property type="entry name" value="CheY-like_superfamily"/>
</dbReference>
<feature type="modified residue" description="4-aspartylphosphate" evidence="1">
    <location>
        <position position="55"/>
    </location>
</feature>
<gene>
    <name evidence="3" type="ORF">J2W52_005368</name>
</gene>
<evidence type="ECO:0000259" key="2">
    <source>
        <dbReference type="PROSITE" id="PS50110"/>
    </source>
</evidence>
<keyword evidence="1" id="KW-0597">Phosphoprotein</keyword>
<feature type="domain" description="Response regulatory" evidence="2">
    <location>
        <begin position="7"/>
        <end position="116"/>
    </location>
</feature>
<dbReference type="PROSITE" id="PS50110">
    <property type="entry name" value="RESPONSE_REGULATORY"/>
    <property type="match status" value="1"/>
</dbReference>
<sequence>MLMPSMRILVVEDEFLIAFDTEYVLRSSGYDVVGPVGSSEDALRLGAGVDIALVDVHLRDGETGPEVAAHLSQVHGVTVIFSTANPEIVAADPNAIGALVKPVFAPDLLSAMEYAVALRSGRPATAPNCLKSLQA</sequence>
<dbReference type="NCBIfam" id="NF009972">
    <property type="entry name" value="PRK13435.1-3"/>
    <property type="match status" value="1"/>
</dbReference>
<accession>A0ABU1SXR7</accession>
<dbReference type="Proteomes" id="UP001250791">
    <property type="component" value="Unassembled WGS sequence"/>
</dbReference>
<evidence type="ECO:0000313" key="4">
    <source>
        <dbReference type="Proteomes" id="UP001250791"/>
    </source>
</evidence>
<comment type="caution">
    <text evidence="3">The sequence shown here is derived from an EMBL/GenBank/DDBJ whole genome shotgun (WGS) entry which is preliminary data.</text>
</comment>
<name>A0ABU1SXR7_9HYPH</name>
<proteinExistence type="predicted"/>
<reference evidence="3 4" key="1">
    <citation type="submission" date="2023-07" db="EMBL/GenBank/DDBJ databases">
        <title>Sorghum-associated microbial communities from plants grown in Nebraska, USA.</title>
        <authorList>
            <person name="Schachtman D."/>
        </authorList>
    </citation>
    <scope>NUCLEOTIDE SEQUENCE [LARGE SCALE GENOMIC DNA]</scope>
    <source>
        <strain evidence="3 4">3199</strain>
    </source>
</reference>